<protein>
    <submittedName>
        <fullName evidence="3">Uncharacterized protein LOC108850462</fullName>
    </submittedName>
</protein>
<dbReference type="Pfam" id="PF13456">
    <property type="entry name" value="RVT_3"/>
    <property type="match status" value="1"/>
</dbReference>
<feature type="domain" description="RNase H type-1" evidence="1">
    <location>
        <begin position="108"/>
        <end position="227"/>
    </location>
</feature>
<dbReference type="GO" id="GO:0004523">
    <property type="term" value="F:RNA-DNA hybrid ribonuclease activity"/>
    <property type="evidence" value="ECO:0007669"/>
    <property type="project" value="InterPro"/>
</dbReference>
<evidence type="ECO:0000313" key="2">
    <source>
        <dbReference type="Proteomes" id="UP000504610"/>
    </source>
</evidence>
<dbReference type="RefSeq" id="XP_018479495.2">
    <property type="nucleotide sequence ID" value="XM_018623993.2"/>
</dbReference>
<dbReference type="AlphaFoldDB" id="A0A6J0N4B4"/>
<dbReference type="InterPro" id="IPR002156">
    <property type="entry name" value="RNaseH_domain"/>
</dbReference>
<dbReference type="PANTHER" id="PTHR47074:SF49">
    <property type="entry name" value="POLYNUCLEOTIDYL TRANSFERASE, RIBONUCLEASE H-LIKE SUPERFAMILY PROTEIN"/>
    <property type="match status" value="1"/>
</dbReference>
<reference evidence="2" key="1">
    <citation type="journal article" date="2019" name="Database">
        <title>The radish genome database (RadishGD): an integrated information resource for radish genomics.</title>
        <authorList>
            <person name="Yu H.J."/>
            <person name="Baek S."/>
            <person name="Lee Y.J."/>
            <person name="Cho A."/>
            <person name="Mun J.H."/>
        </authorList>
    </citation>
    <scope>NUCLEOTIDE SEQUENCE [LARGE SCALE GENOMIC DNA]</scope>
    <source>
        <strain evidence="2">cv. WK10039</strain>
    </source>
</reference>
<dbReference type="GeneID" id="108850462"/>
<gene>
    <name evidence="3" type="primary">LOC108850462</name>
</gene>
<evidence type="ECO:0000313" key="3">
    <source>
        <dbReference type="RefSeq" id="XP_018479495.2"/>
    </source>
</evidence>
<proteinExistence type="predicted"/>
<reference evidence="3" key="2">
    <citation type="submission" date="2025-08" db="UniProtKB">
        <authorList>
            <consortium name="RefSeq"/>
        </authorList>
    </citation>
    <scope>IDENTIFICATION</scope>
    <source>
        <tissue evidence="3">Leaf</tissue>
    </source>
</reference>
<dbReference type="InterPro" id="IPR052929">
    <property type="entry name" value="RNase_H-like_EbsB-rel"/>
</dbReference>
<name>A0A6J0N4B4_RAPSA</name>
<keyword evidence="2" id="KW-1185">Reference proteome</keyword>
<accession>A0A6J0N4B4</accession>
<dbReference type="KEGG" id="rsz:108850462"/>
<dbReference type="Proteomes" id="UP000504610">
    <property type="component" value="Chromosome 4"/>
</dbReference>
<dbReference type="PANTHER" id="PTHR47074">
    <property type="entry name" value="BNAC02G40300D PROTEIN"/>
    <property type="match status" value="1"/>
</dbReference>
<dbReference type="OrthoDB" id="1111123at2759"/>
<dbReference type="GO" id="GO:0003676">
    <property type="term" value="F:nucleic acid binding"/>
    <property type="evidence" value="ECO:0007669"/>
    <property type="project" value="InterPro"/>
</dbReference>
<organism evidence="2 3">
    <name type="scientific">Raphanus sativus</name>
    <name type="common">Radish</name>
    <name type="synonym">Raphanus raphanistrum var. sativus</name>
    <dbReference type="NCBI Taxonomy" id="3726"/>
    <lineage>
        <taxon>Eukaryota</taxon>
        <taxon>Viridiplantae</taxon>
        <taxon>Streptophyta</taxon>
        <taxon>Embryophyta</taxon>
        <taxon>Tracheophyta</taxon>
        <taxon>Spermatophyta</taxon>
        <taxon>Magnoliopsida</taxon>
        <taxon>eudicotyledons</taxon>
        <taxon>Gunneridae</taxon>
        <taxon>Pentapetalae</taxon>
        <taxon>rosids</taxon>
        <taxon>malvids</taxon>
        <taxon>Brassicales</taxon>
        <taxon>Brassicaceae</taxon>
        <taxon>Brassiceae</taxon>
        <taxon>Raphanus</taxon>
    </lineage>
</organism>
<evidence type="ECO:0000259" key="1">
    <source>
        <dbReference type="Pfam" id="PF13456"/>
    </source>
</evidence>
<sequence length="258" mass="29178">MPPSGSWSNSVFLNIYHLVECSKKKSLSPNAGLVFPWLLWHIWKARNLFCFEYKRLDHVNVLDKAIMEAEVWREIQDPHRSDAVPTRDHNSSAFGWSKPPVGWTKCNVASSRSSSSVNSGGAWVVRNSEDKTLLHSRRSFSNVVNPLFADLCSMRWVIESMRSHQLDRIIIETSSSTLRDAFLQLSPHSSTSPLIANILYLLEGFAEWRVEHVAPVCNKVASLFAESVTKDLHFQSYIASGGPSWLRNLLCLEEGSPH</sequence>